<feature type="compositionally biased region" description="Polar residues" evidence="1">
    <location>
        <begin position="76"/>
        <end position="92"/>
    </location>
</feature>
<accession>A0A4S8M2A6</accession>
<proteinExistence type="predicted"/>
<protein>
    <submittedName>
        <fullName evidence="2">Uncharacterized protein</fullName>
    </submittedName>
</protein>
<feature type="region of interest" description="Disordered" evidence="1">
    <location>
        <begin position="128"/>
        <end position="169"/>
    </location>
</feature>
<reference evidence="2 3" key="1">
    <citation type="journal article" date="2019" name="Nat. Ecol. Evol.">
        <title>Megaphylogeny resolves global patterns of mushroom evolution.</title>
        <authorList>
            <person name="Varga T."/>
            <person name="Krizsan K."/>
            <person name="Foldi C."/>
            <person name="Dima B."/>
            <person name="Sanchez-Garcia M."/>
            <person name="Sanchez-Ramirez S."/>
            <person name="Szollosi G.J."/>
            <person name="Szarkandi J.G."/>
            <person name="Papp V."/>
            <person name="Albert L."/>
            <person name="Andreopoulos W."/>
            <person name="Angelini C."/>
            <person name="Antonin V."/>
            <person name="Barry K.W."/>
            <person name="Bougher N.L."/>
            <person name="Buchanan P."/>
            <person name="Buyck B."/>
            <person name="Bense V."/>
            <person name="Catcheside P."/>
            <person name="Chovatia M."/>
            <person name="Cooper J."/>
            <person name="Damon W."/>
            <person name="Desjardin D."/>
            <person name="Finy P."/>
            <person name="Geml J."/>
            <person name="Haridas S."/>
            <person name="Hughes K."/>
            <person name="Justo A."/>
            <person name="Karasinski D."/>
            <person name="Kautmanova I."/>
            <person name="Kiss B."/>
            <person name="Kocsube S."/>
            <person name="Kotiranta H."/>
            <person name="LaButti K.M."/>
            <person name="Lechner B.E."/>
            <person name="Liimatainen K."/>
            <person name="Lipzen A."/>
            <person name="Lukacs Z."/>
            <person name="Mihaltcheva S."/>
            <person name="Morgado L.N."/>
            <person name="Niskanen T."/>
            <person name="Noordeloos M.E."/>
            <person name="Ohm R.A."/>
            <person name="Ortiz-Santana B."/>
            <person name="Ovrebo C."/>
            <person name="Racz N."/>
            <person name="Riley R."/>
            <person name="Savchenko A."/>
            <person name="Shiryaev A."/>
            <person name="Soop K."/>
            <person name="Spirin V."/>
            <person name="Szebenyi C."/>
            <person name="Tomsovsky M."/>
            <person name="Tulloss R.E."/>
            <person name="Uehling J."/>
            <person name="Grigoriev I.V."/>
            <person name="Vagvolgyi C."/>
            <person name="Papp T."/>
            <person name="Martin F.M."/>
            <person name="Miettinen O."/>
            <person name="Hibbett D.S."/>
            <person name="Nagy L.G."/>
        </authorList>
    </citation>
    <scope>NUCLEOTIDE SEQUENCE [LARGE SCALE GENOMIC DNA]</scope>
    <source>
        <strain evidence="2 3">CBS 962.96</strain>
    </source>
</reference>
<feature type="compositionally biased region" description="Low complexity" evidence="1">
    <location>
        <begin position="35"/>
        <end position="65"/>
    </location>
</feature>
<name>A0A4S8M2A6_DENBC</name>
<feature type="region of interest" description="Disordered" evidence="1">
    <location>
        <begin position="1"/>
        <end position="98"/>
    </location>
</feature>
<dbReference type="Proteomes" id="UP000297245">
    <property type="component" value="Unassembled WGS sequence"/>
</dbReference>
<dbReference type="AlphaFoldDB" id="A0A4S8M2A6"/>
<evidence type="ECO:0000256" key="1">
    <source>
        <dbReference type="SAM" id="MobiDB-lite"/>
    </source>
</evidence>
<sequence length="169" mass="16569">MSVDRTGSNANNPDTASLASVQSPLAASSVPGPSTPVHASPTSVSVSPSASTPASPSISTPAGPSVTAPAGPSVSALGNPSVSAPANPSISTPVAGPSIATPFTGASIYIPVAGPSVSTPVPPFVSVTASPSAHKDNHHSNTPHPDNIENVTDQEQLVVSSPDLEDTHF</sequence>
<keyword evidence="3" id="KW-1185">Reference proteome</keyword>
<evidence type="ECO:0000313" key="2">
    <source>
        <dbReference type="EMBL" id="THU96070.1"/>
    </source>
</evidence>
<evidence type="ECO:0000313" key="3">
    <source>
        <dbReference type="Proteomes" id="UP000297245"/>
    </source>
</evidence>
<feature type="compositionally biased region" description="Polar residues" evidence="1">
    <location>
        <begin position="140"/>
        <end position="159"/>
    </location>
</feature>
<feature type="compositionally biased region" description="Polar residues" evidence="1">
    <location>
        <begin position="1"/>
        <end position="26"/>
    </location>
</feature>
<organism evidence="2 3">
    <name type="scientific">Dendrothele bispora (strain CBS 962.96)</name>
    <dbReference type="NCBI Taxonomy" id="1314807"/>
    <lineage>
        <taxon>Eukaryota</taxon>
        <taxon>Fungi</taxon>
        <taxon>Dikarya</taxon>
        <taxon>Basidiomycota</taxon>
        <taxon>Agaricomycotina</taxon>
        <taxon>Agaricomycetes</taxon>
        <taxon>Agaricomycetidae</taxon>
        <taxon>Agaricales</taxon>
        <taxon>Agaricales incertae sedis</taxon>
        <taxon>Dendrothele</taxon>
    </lineage>
</organism>
<dbReference type="EMBL" id="ML179185">
    <property type="protein sequence ID" value="THU96070.1"/>
    <property type="molecule type" value="Genomic_DNA"/>
</dbReference>
<gene>
    <name evidence="2" type="ORF">K435DRAFT_839209</name>
</gene>